<dbReference type="Pfam" id="PF13920">
    <property type="entry name" value="zf-C3HC4_3"/>
    <property type="match status" value="1"/>
</dbReference>
<evidence type="ECO:0000256" key="4">
    <source>
        <dbReference type="PROSITE-ProRule" id="PRU00723"/>
    </source>
</evidence>
<feature type="compositionally biased region" description="Basic and acidic residues" evidence="5">
    <location>
        <begin position="345"/>
        <end position="360"/>
    </location>
</feature>
<dbReference type="InterPro" id="IPR013083">
    <property type="entry name" value="Znf_RING/FYVE/PHD"/>
</dbReference>
<dbReference type="AlphaFoldDB" id="A0A0B2VXH5"/>
<dbReference type="SUPFAM" id="SSF90229">
    <property type="entry name" value="CCCH zinc finger"/>
    <property type="match status" value="1"/>
</dbReference>
<comment type="caution">
    <text evidence="8">The sequence shown here is derived from an EMBL/GenBank/DDBJ whole genome shotgun (WGS) entry which is preliminary data.</text>
</comment>
<dbReference type="InterPro" id="IPR036855">
    <property type="entry name" value="Znf_CCCH_sf"/>
</dbReference>
<evidence type="ECO:0000256" key="1">
    <source>
        <dbReference type="ARBA" id="ARBA00022723"/>
    </source>
</evidence>
<dbReference type="GO" id="GO:0005684">
    <property type="term" value="C:U2-type spliceosomal complex"/>
    <property type="evidence" value="ECO:0007669"/>
    <property type="project" value="TreeGrafter"/>
</dbReference>
<evidence type="ECO:0000259" key="6">
    <source>
        <dbReference type="PROSITE" id="PS50089"/>
    </source>
</evidence>
<feature type="zinc finger region" description="C3H1-type" evidence="4">
    <location>
        <begin position="194"/>
        <end position="222"/>
    </location>
</feature>
<dbReference type="EMBL" id="JPKZ01000643">
    <property type="protein sequence ID" value="KHN86134.1"/>
    <property type="molecule type" value="Genomic_DNA"/>
</dbReference>
<proteinExistence type="predicted"/>
<dbReference type="InterPro" id="IPR001841">
    <property type="entry name" value="Znf_RING"/>
</dbReference>
<keyword evidence="9" id="KW-1185">Reference proteome</keyword>
<evidence type="ECO:0000256" key="2">
    <source>
        <dbReference type="ARBA" id="ARBA00022771"/>
    </source>
</evidence>
<dbReference type="PANTHER" id="PTHR12930">
    <property type="entry name" value="ZINC FINGER PROTEIN 183"/>
    <property type="match status" value="1"/>
</dbReference>
<feature type="region of interest" description="Disordered" evidence="5">
    <location>
        <begin position="320"/>
        <end position="360"/>
    </location>
</feature>
<gene>
    <name evidence="8" type="primary">rnf-113</name>
    <name evidence="8" type="ORF">Tcan_15301</name>
</gene>
<dbReference type="PANTHER" id="PTHR12930:SF0">
    <property type="entry name" value="RING FINGER PROTEIN 113B"/>
    <property type="match status" value="1"/>
</dbReference>
<evidence type="ECO:0000256" key="3">
    <source>
        <dbReference type="ARBA" id="ARBA00022833"/>
    </source>
</evidence>
<keyword evidence="1 4" id="KW-0479">Metal-binding</keyword>
<accession>A0A0B2VXH5</accession>
<name>A0A0B2VXH5_TOXCA</name>
<evidence type="ECO:0000313" key="8">
    <source>
        <dbReference type="EMBL" id="KHN86134.1"/>
    </source>
</evidence>
<reference evidence="8 9" key="1">
    <citation type="submission" date="2014-11" db="EMBL/GenBank/DDBJ databases">
        <title>Genetic blueprint of the zoonotic pathogen Toxocara canis.</title>
        <authorList>
            <person name="Zhu X.-Q."/>
            <person name="Korhonen P.K."/>
            <person name="Cai H."/>
            <person name="Young N.D."/>
            <person name="Nejsum P."/>
            <person name="von Samson-Himmelstjerna G."/>
            <person name="Boag P.R."/>
            <person name="Tan P."/>
            <person name="Li Q."/>
            <person name="Min J."/>
            <person name="Yang Y."/>
            <person name="Wang X."/>
            <person name="Fang X."/>
            <person name="Hall R.S."/>
            <person name="Hofmann A."/>
            <person name="Sternberg P.W."/>
            <person name="Jex A.R."/>
            <person name="Gasser R.B."/>
        </authorList>
    </citation>
    <scope>NUCLEOTIDE SEQUENCE [LARGE SCALE GENOMIC DNA]</scope>
    <source>
        <strain evidence="8">PN_DK_2014</strain>
    </source>
</reference>
<keyword evidence="2 4" id="KW-0863">Zinc-finger</keyword>
<dbReference type="SUPFAM" id="SSF57850">
    <property type="entry name" value="RING/U-box"/>
    <property type="match status" value="1"/>
</dbReference>
<evidence type="ECO:0000313" key="9">
    <source>
        <dbReference type="Proteomes" id="UP000031036"/>
    </source>
</evidence>
<protein>
    <submittedName>
        <fullName evidence="8">RING finger protein-like protein</fullName>
    </submittedName>
</protein>
<dbReference type="Gene3D" id="4.10.1000.10">
    <property type="entry name" value="Zinc finger, CCCH-type"/>
    <property type="match status" value="1"/>
</dbReference>
<dbReference type="GO" id="GO:0034247">
    <property type="term" value="P:snoRNA splicing"/>
    <property type="evidence" value="ECO:0007669"/>
    <property type="project" value="TreeGrafter"/>
</dbReference>
<dbReference type="Proteomes" id="UP000031036">
    <property type="component" value="Unassembled WGS sequence"/>
</dbReference>
<dbReference type="OMA" id="WQLEADH"/>
<dbReference type="STRING" id="6265.A0A0B2VXH5"/>
<sequence length="360" mass="40331">MSDADESQGSEVLFRRRGRGGRTATTTRKRQNESSESSSDGQTRGVVRMAVRRPRRKNPMIQTTNKRKQLGAKELSSEGSGSSLSENEDDAKEGPSEVEGAFKSSGTAEREGPADMGATAVTEIDTDAQHDAQAQFERIQKALREGHDDKVYLGSAMYGAKEKKDTARGNASSGWNRAGPIRAPNFLRQSVRWDFAPDICKDYKETGFCTFGDSCKFLHDRTDYKHGWEIERDYAAGRMAEEDPDKYVIHSSDEEDECDLPFKCFICRQSFTNPVVTKCKHYFCERCALEHFRKTPKCFVCDTNTLGVFNVAKELIAKLKENEEKKKGDEDEDKSDSSSQGDSNVETKVEVLTEESKQDG</sequence>
<dbReference type="InterPro" id="IPR000571">
    <property type="entry name" value="Znf_CCCH"/>
</dbReference>
<keyword evidence="3 4" id="KW-0862">Zinc</keyword>
<dbReference type="Pfam" id="PF00642">
    <property type="entry name" value="zf-CCCH"/>
    <property type="match status" value="1"/>
</dbReference>
<dbReference type="FunFam" id="3.30.40.10:FF:000045">
    <property type="entry name" value="RING finger protein 113A"/>
    <property type="match status" value="1"/>
</dbReference>
<evidence type="ECO:0000259" key="7">
    <source>
        <dbReference type="PROSITE" id="PS50103"/>
    </source>
</evidence>
<dbReference type="PROSITE" id="PS00518">
    <property type="entry name" value="ZF_RING_1"/>
    <property type="match status" value="1"/>
</dbReference>
<dbReference type="InterPro" id="IPR039971">
    <property type="entry name" value="CWC24-like"/>
</dbReference>
<dbReference type="Gene3D" id="3.30.40.10">
    <property type="entry name" value="Zinc/RING finger domain, C3HC4 (zinc finger)"/>
    <property type="match status" value="1"/>
</dbReference>
<feature type="domain" description="RING-type" evidence="6">
    <location>
        <begin position="264"/>
        <end position="302"/>
    </location>
</feature>
<dbReference type="OrthoDB" id="25761at2759"/>
<dbReference type="SMART" id="SM00184">
    <property type="entry name" value="RING"/>
    <property type="match status" value="1"/>
</dbReference>
<dbReference type="CDD" id="cd16539">
    <property type="entry name" value="RING-HC_RNF113A_B"/>
    <property type="match status" value="1"/>
</dbReference>
<feature type="compositionally biased region" description="Basic and acidic residues" evidence="5">
    <location>
        <begin position="320"/>
        <end position="329"/>
    </location>
</feature>
<dbReference type="InterPro" id="IPR017907">
    <property type="entry name" value="Znf_RING_CS"/>
</dbReference>
<dbReference type="GO" id="GO:0008270">
    <property type="term" value="F:zinc ion binding"/>
    <property type="evidence" value="ECO:0007669"/>
    <property type="project" value="UniProtKB-KW"/>
</dbReference>
<dbReference type="PROSITE" id="PS50103">
    <property type="entry name" value="ZF_C3H1"/>
    <property type="match status" value="1"/>
</dbReference>
<evidence type="ECO:0000256" key="5">
    <source>
        <dbReference type="SAM" id="MobiDB-lite"/>
    </source>
</evidence>
<feature type="domain" description="C3H1-type" evidence="7">
    <location>
        <begin position="194"/>
        <end position="222"/>
    </location>
</feature>
<dbReference type="PROSITE" id="PS50089">
    <property type="entry name" value="ZF_RING_2"/>
    <property type="match status" value="1"/>
</dbReference>
<dbReference type="SMART" id="SM00356">
    <property type="entry name" value="ZnF_C3H1"/>
    <property type="match status" value="1"/>
</dbReference>
<organism evidence="8 9">
    <name type="scientific">Toxocara canis</name>
    <name type="common">Canine roundworm</name>
    <dbReference type="NCBI Taxonomy" id="6265"/>
    <lineage>
        <taxon>Eukaryota</taxon>
        <taxon>Metazoa</taxon>
        <taxon>Ecdysozoa</taxon>
        <taxon>Nematoda</taxon>
        <taxon>Chromadorea</taxon>
        <taxon>Rhabditida</taxon>
        <taxon>Spirurina</taxon>
        <taxon>Ascaridomorpha</taxon>
        <taxon>Ascaridoidea</taxon>
        <taxon>Toxocaridae</taxon>
        <taxon>Toxocara</taxon>
    </lineage>
</organism>
<feature type="region of interest" description="Disordered" evidence="5">
    <location>
        <begin position="1"/>
        <end position="114"/>
    </location>
</feature>